<keyword evidence="3" id="KW-0804">Transcription</keyword>
<evidence type="ECO:0000256" key="1">
    <source>
        <dbReference type="ARBA" id="ARBA00023015"/>
    </source>
</evidence>
<dbReference type="SMART" id="SM00421">
    <property type="entry name" value="HTH_LUXR"/>
    <property type="match status" value="1"/>
</dbReference>
<name>A0A7X0IYD4_9HYPH</name>
<dbReference type="GO" id="GO:0003677">
    <property type="term" value="F:DNA binding"/>
    <property type="evidence" value="ECO:0007669"/>
    <property type="project" value="UniProtKB-KW"/>
</dbReference>
<dbReference type="Pfam" id="PF00196">
    <property type="entry name" value="GerE"/>
    <property type="match status" value="1"/>
</dbReference>
<organism evidence="5 6">
    <name type="scientific">Rhizobium lusitanum</name>
    <dbReference type="NCBI Taxonomy" id="293958"/>
    <lineage>
        <taxon>Bacteria</taxon>
        <taxon>Pseudomonadati</taxon>
        <taxon>Pseudomonadota</taxon>
        <taxon>Alphaproteobacteria</taxon>
        <taxon>Hyphomicrobiales</taxon>
        <taxon>Rhizobiaceae</taxon>
        <taxon>Rhizobium/Agrobacterium group</taxon>
        <taxon>Rhizobium</taxon>
    </lineage>
</organism>
<reference evidence="5 6" key="1">
    <citation type="submission" date="2020-08" db="EMBL/GenBank/DDBJ databases">
        <title>Genomic Encyclopedia of Type Strains, Phase IV (KMG-V): Genome sequencing to study the core and pangenomes of soil and plant-associated prokaryotes.</title>
        <authorList>
            <person name="Whitman W."/>
        </authorList>
    </citation>
    <scope>NUCLEOTIDE SEQUENCE [LARGE SCALE GENOMIC DNA]</scope>
    <source>
        <strain evidence="5 6">SEMIA 4060</strain>
    </source>
</reference>
<dbReference type="CDD" id="cd06170">
    <property type="entry name" value="LuxR_C_like"/>
    <property type="match status" value="1"/>
</dbReference>
<gene>
    <name evidence="5" type="ORF">GGD46_006617</name>
</gene>
<evidence type="ECO:0000256" key="3">
    <source>
        <dbReference type="ARBA" id="ARBA00023163"/>
    </source>
</evidence>
<proteinExistence type="predicted"/>
<evidence type="ECO:0000313" key="6">
    <source>
        <dbReference type="Proteomes" id="UP000565576"/>
    </source>
</evidence>
<dbReference type="Proteomes" id="UP000565576">
    <property type="component" value="Unassembled WGS sequence"/>
</dbReference>
<dbReference type="InterPro" id="IPR016032">
    <property type="entry name" value="Sig_transdc_resp-reg_C-effctor"/>
</dbReference>
<dbReference type="AlphaFoldDB" id="A0A7X0IYD4"/>
<dbReference type="EMBL" id="JACHBG010000035">
    <property type="protein sequence ID" value="MBB6489290.1"/>
    <property type="molecule type" value="Genomic_DNA"/>
</dbReference>
<dbReference type="SUPFAM" id="SSF46894">
    <property type="entry name" value="C-terminal effector domain of the bipartite response regulators"/>
    <property type="match status" value="1"/>
</dbReference>
<dbReference type="Gene3D" id="1.10.10.10">
    <property type="entry name" value="Winged helix-like DNA-binding domain superfamily/Winged helix DNA-binding domain"/>
    <property type="match status" value="1"/>
</dbReference>
<dbReference type="InterPro" id="IPR036388">
    <property type="entry name" value="WH-like_DNA-bd_sf"/>
</dbReference>
<dbReference type="PRINTS" id="PR00038">
    <property type="entry name" value="HTHLUXR"/>
</dbReference>
<evidence type="ECO:0000259" key="4">
    <source>
        <dbReference type="PROSITE" id="PS50043"/>
    </source>
</evidence>
<dbReference type="GO" id="GO:0006355">
    <property type="term" value="P:regulation of DNA-templated transcription"/>
    <property type="evidence" value="ECO:0007669"/>
    <property type="project" value="InterPro"/>
</dbReference>
<keyword evidence="1" id="KW-0805">Transcription regulation</keyword>
<dbReference type="PANTHER" id="PTHR44688">
    <property type="entry name" value="DNA-BINDING TRANSCRIPTIONAL ACTIVATOR DEVR_DOSR"/>
    <property type="match status" value="1"/>
</dbReference>
<evidence type="ECO:0000313" key="5">
    <source>
        <dbReference type="EMBL" id="MBB6489290.1"/>
    </source>
</evidence>
<protein>
    <submittedName>
        <fullName evidence="5">DNA-binding CsgD family transcriptional regulator</fullName>
    </submittedName>
</protein>
<accession>A0A7X0IYD4</accession>
<feature type="domain" description="HTH luxR-type" evidence="4">
    <location>
        <begin position="164"/>
        <end position="228"/>
    </location>
</feature>
<dbReference type="PANTHER" id="PTHR44688:SF16">
    <property type="entry name" value="DNA-BINDING TRANSCRIPTIONAL ACTIVATOR DEVR_DOSR"/>
    <property type="match status" value="1"/>
</dbReference>
<evidence type="ECO:0000256" key="2">
    <source>
        <dbReference type="ARBA" id="ARBA00023125"/>
    </source>
</evidence>
<dbReference type="PROSITE" id="PS50043">
    <property type="entry name" value="HTH_LUXR_2"/>
    <property type="match status" value="1"/>
</dbReference>
<sequence length="228" mass="26442">MIRADSAFPSRGFAEQFLAVVTSAIPLSGCCFYRVDEGRHVLDHQLLNLSSYWKQRYYHHFWRVDPLHPKRVSDASCRLQVFSRETAEENLGTLEYFEQFLKPQNTAYQTELYFWLGTRMVAGASLLRSASEGAFTTQNIDFLDKFVAFTERNLFFLNEEEEWTCDGFAEMTPREREIASFIGEAMCNKEIGRRLNIELPTVKTHVSRVLAKAGARSRAEFIKKLRSR</sequence>
<comment type="caution">
    <text evidence="5">The sequence shown here is derived from an EMBL/GenBank/DDBJ whole genome shotgun (WGS) entry which is preliminary data.</text>
</comment>
<dbReference type="InterPro" id="IPR000792">
    <property type="entry name" value="Tscrpt_reg_LuxR_C"/>
</dbReference>
<keyword evidence="2 5" id="KW-0238">DNA-binding</keyword>